<feature type="transmembrane region" description="Helical" evidence="1">
    <location>
        <begin position="97"/>
        <end position="115"/>
    </location>
</feature>
<feature type="transmembrane region" description="Helical" evidence="1">
    <location>
        <begin position="74"/>
        <end position="91"/>
    </location>
</feature>
<feature type="transmembrane region" description="Helical" evidence="1">
    <location>
        <begin position="127"/>
        <end position="143"/>
    </location>
</feature>
<proteinExistence type="predicted"/>
<dbReference type="SUPFAM" id="SSF55961">
    <property type="entry name" value="Bet v1-like"/>
    <property type="match status" value="1"/>
</dbReference>
<accession>A0AA49GD42</accession>
<evidence type="ECO:0008006" key="3">
    <source>
        <dbReference type="Google" id="ProtNLM"/>
    </source>
</evidence>
<organism evidence="2">
    <name type="scientific">Marivirga arenosa</name>
    <dbReference type="NCBI Taxonomy" id="3059076"/>
    <lineage>
        <taxon>Bacteria</taxon>
        <taxon>Pseudomonadati</taxon>
        <taxon>Bacteroidota</taxon>
        <taxon>Cytophagia</taxon>
        <taxon>Cytophagales</taxon>
        <taxon>Marivirgaceae</taxon>
        <taxon>Marivirga</taxon>
    </lineage>
</organism>
<keyword evidence="1" id="KW-1133">Transmembrane helix</keyword>
<dbReference type="Gene3D" id="3.30.530.20">
    <property type="match status" value="1"/>
</dbReference>
<feature type="transmembrane region" description="Helical" evidence="1">
    <location>
        <begin position="41"/>
        <end position="62"/>
    </location>
</feature>
<dbReference type="KEGG" id="marp:QYS47_15495"/>
<name>A0AA49GD42_9BACT</name>
<dbReference type="RefSeq" id="WP_322347264.1">
    <property type="nucleotide sequence ID" value="NZ_CP129968.2"/>
</dbReference>
<keyword evidence="1" id="KW-0812">Transmembrane</keyword>
<evidence type="ECO:0000256" key="1">
    <source>
        <dbReference type="SAM" id="Phobius"/>
    </source>
</evidence>
<dbReference type="EMBL" id="CP129968">
    <property type="protein sequence ID" value="WKK78939.2"/>
    <property type="molecule type" value="Genomic_DNA"/>
</dbReference>
<protein>
    <recommendedName>
        <fullName evidence="3">Polyketide cyclase/dehydrase/lipid transport protein</fullName>
    </recommendedName>
</protein>
<dbReference type="InterPro" id="IPR023393">
    <property type="entry name" value="START-like_dom_sf"/>
</dbReference>
<feature type="transmembrane region" description="Helical" evidence="1">
    <location>
        <begin position="16"/>
        <end position="35"/>
    </location>
</feature>
<reference evidence="2" key="1">
    <citation type="submission" date="2023-08" db="EMBL/GenBank/DDBJ databases">
        <title>Comparative genomics and taxonomic characterization of three novel marine species of genus Marivirga.</title>
        <authorList>
            <person name="Muhammad N."/>
            <person name="Kim S.-G."/>
        </authorList>
    </citation>
    <scope>NUCLEOTIDE SEQUENCE</scope>
    <source>
        <strain evidence="2">BKB1-2</strain>
    </source>
</reference>
<dbReference type="AlphaFoldDB" id="A0AA49GD42"/>
<evidence type="ECO:0000313" key="2">
    <source>
        <dbReference type="EMBL" id="WKK78939.2"/>
    </source>
</evidence>
<keyword evidence="1" id="KW-0472">Membrane</keyword>
<sequence>MKLLNKLPTEPNKRRWTAIGITVLLATPLTAWGIYGIGEYGVALFILTPLLIGIVSTILFGHGRTLTKMEAAKISFLTLLIFTIGLIVFAMEGLICIAMAAPIGILLTWIGSLIGRTTLNKTPDSSLTIILLTFLSVPITAFTERNSETELFTVSTSLVIDANIETVWTNVIEFPRMDEPQEFIFKAGISYPIDSEIKGTGKGAIRYCNFNTGSFVEPITEWNEPTLLRFDVLEQPEPMTEYSLWDINAPHLHDYFVSEHGEFKLIELPNGQTQLVGTTWYRHNIKPGAYWKTWSDWIIHSIHNRVLNHIKQKAENAR</sequence>
<gene>
    <name evidence="2" type="ORF">QYS47_15495</name>
</gene>
<dbReference type="Proteomes" id="UP001232019">
    <property type="component" value="Chromosome"/>
</dbReference>